<dbReference type="PANTHER" id="PTHR23282:SF101">
    <property type="entry name" value="MAM DOMAIN-CONTAINING PROTEIN"/>
    <property type="match status" value="1"/>
</dbReference>
<comment type="caution">
    <text evidence="2">The sequence shown here is derived from an EMBL/GenBank/DDBJ whole genome shotgun (WGS) entry which is preliminary data.</text>
</comment>
<dbReference type="AlphaFoldDB" id="A0A9X0CN19"/>
<gene>
    <name evidence="2" type="ORF">OS493_002689</name>
</gene>
<dbReference type="Pfam" id="PF00629">
    <property type="entry name" value="MAM"/>
    <property type="match status" value="1"/>
</dbReference>
<keyword evidence="3" id="KW-1185">Reference proteome</keyword>
<reference evidence="2" key="1">
    <citation type="submission" date="2023-01" db="EMBL/GenBank/DDBJ databases">
        <title>Genome assembly of the deep-sea coral Lophelia pertusa.</title>
        <authorList>
            <person name="Herrera S."/>
            <person name="Cordes E."/>
        </authorList>
    </citation>
    <scope>NUCLEOTIDE SEQUENCE</scope>
    <source>
        <strain evidence="2">USNM1676648</strain>
        <tissue evidence="2">Polyp</tissue>
    </source>
</reference>
<evidence type="ECO:0000313" key="3">
    <source>
        <dbReference type="Proteomes" id="UP001163046"/>
    </source>
</evidence>
<feature type="domain" description="MAM" evidence="1">
    <location>
        <begin position="1"/>
        <end position="66"/>
    </location>
</feature>
<dbReference type="Gene3D" id="2.60.120.200">
    <property type="match status" value="1"/>
</dbReference>
<accession>A0A9X0CN19</accession>
<evidence type="ECO:0000259" key="1">
    <source>
        <dbReference type="PROSITE" id="PS50060"/>
    </source>
</evidence>
<dbReference type="GO" id="GO:0016020">
    <property type="term" value="C:membrane"/>
    <property type="evidence" value="ECO:0007669"/>
    <property type="project" value="InterPro"/>
</dbReference>
<dbReference type="InterPro" id="IPR000998">
    <property type="entry name" value="MAM_dom"/>
</dbReference>
<name>A0A9X0CN19_9CNID</name>
<dbReference type="PROSITE" id="PS50060">
    <property type="entry name" value="MAM_2"/>
    <property type="match status" value="1"/>
</dbReference>
<evidence type="ECO:0000313" key="2">
    <source>
        <dbReference type="EMBL" id="KAJ7365951.1"/>
    </source>
</evidence>
<proteinExistence type="predicted"/>
<sequence length="66" mass="7172">MGTLEVLKKIADGSTTTLWKRSLQQGMDWLLASVDISSKTPFQGIRDGGFRGDIGIDDVKLKDCSA</sequence>
<protein>
    <recommendedName>
        <fullName evidence="1">MAM domain-containing protein</fullName>
    </recommendedName>
</protein>
<organism evidence="2 3">
    <name type="scientific">Desmophyllum pertusum</name>
    <dbReference type="NCBI Taxonomy" id="174260"/>
    <lineage>
        <taxon>Eukaryota</taxon>
        <taxon>Metazoa</taxon>
        <taxon>Cnidaria</taxon>
        <taxon>Anthozoa</taxon>
        <taxon>Hexacorallia</taxon>
        <taxon>Scleractinia</taxon>
        <taxon>Caryophylliina</taxon>
        <taxon>Caryophylliidae</taxon>
        <taxon>Desmophyllum</taxon>
    </lineage>
</organism>
<dbReference type="PANTHER" id="PTHR23282">
    <property type="entry name" value="APICAL ENDOSOMAL GLYCOPROTEIN PRECURSOR"/>
    <property type="match status" value="1"/>
</dbReference>
<dbReference type="InterPro" id="IPR051560">
    <property type="entry name" value="MAM_domain-containing"/>
</dbReference>
<dbReference type="SUPFAM" id="SSF49899">
    <property type="entry name" value="Concanavalin A-like lectins/glucanases"/>
    <property type="match status" value="1"/>
</dbReference>
<dbReference type="EMBL" id="MU827302">
    <property type="protein sequence ID" value="KAJ7365951.1"/>
    <property type="molecule type" value="Genomic_DNA"/>
</dbReference>
<dbReference type="InterPro" id="IPR013320">
    <property type="entry name" value="ConA-like_dom_sf"/>
</dbReference>
<dbReference type="Proteomes" id="UP001163046">
    <property type="component" value="Unassembled WGS sequence"/>
</dbReference>